<gene>
    <name evidence="4" type="ORF">SAMN05216287_2349</name>
</gene>
<dbReference type="PANTHER" id="PTHR47691">
    <property type="entry name" value="REGULATOR-RELATED"/>
    <property type="match status" value="1"/>
</dbReference>
<protein>
    <submittedName>
        <fullName evidence="4">Predicted ATPase</fullName>
    </submittedName>
</protein>
<dbReference type="CDD" id="cd00383">
    <property type="entry name" value="trans_reg_C"/>
    <property type="match status" value="1"/>
</dbReference>
<dbReference type="Pfam" id="PF00486">
    <property type="entry name" value="Trans_reg_C"/>
    <property type="match status" value="1"/>
</dbReference>
<sequence length="464" mass="51112">MHDFNMSPEEKGLRFGRFVLYPQRRLLLDGDRPLRIGGRALDILLVLVESAGKIVSKEAIISRVWPRTFVEEINLRVHISALRRALGTCPEARHYIANVRQRGYSFVAYVEQVNNGGVQLLPFRSELPVRLTRIEGRDPLIEEMQRKVASRRLISLVGPGGVGKTTVALRVAQQSLGRFRDGVRFIDLSTLETAEQLPSKVATELGLETGEGEPLARIAEFLRERQMLLVLDNCEHLIDGCASLAEDLLRAGPAVSIITTSRESLRTEGEYVQPLAALEVPPARSRLGVREALRYPAFRLFVRRAKARQADFVLQAADVRRIGEICRRLGGMPLALELAAAQVDAQGCVGVLAWLDGPAYLDALGRRTAPARQQTLRASLDWSFALLDDEERGCLLALAALDDGVTLAELACAASMDEPRASASLSRLLAKSLISVEAYGAAARYRMSLCLRVYLREKLAGAPS</sequence>
<name>A0A1H2ZLT8_9PSED</name>
<dbReference type="InterPro" id="IPR027417">
    <property type="entry name" value="P-loop_NTPase"/>
</dbReference>
<dbReference type="SMART" id="SM00382">
    <property type="entry name" value="AAA"/>
    <property type="match status" value="1"/>
</dbReference>
<dbReference type="Proteomes" id="UP000243778">
    <property type="component" value="Unassembled WGS sequence"/>
</dbReference>
<dbReference type="PRINTS" id="PR00364">
    <property type="entry name" value="DISEASERSIST"/>
</dbReference>
<dbReference type="EMBL" id="FNNU01000003">
    <property type="protein sequence ID" value="SDX17928.1"/>
    <property type="molecule type" value="Genomic_DNA"/>
</dbReference>
<dbReference type="GO" id="GO:0016887">
    <property type="term" value="F:ATP hydrolysis activity"/>
    <property type="evidence" value="ECO:0007669"/>
    <property type="project" value="InterPro"/>
</dbReference>
<evidence type="ECO:0000256" key="2">
    <source>
        <dbReference type="PROSITE-ProRule" id="PRU01091"/>
    </source>
</evidence>
<dbReference type="Pfam" id="PF13401">
    <property type="entry name" value="AAA_22"/>
    <property type="match status" value="1"/>
</dbReference>
<dbReference type="InterPro" id="IPR001867">
    <property type="entry name" value="OmpR/PhoB-type_DNA-bd"/>
</dbReference>
<dbReference type="InterPro" id="IPR049945">
    <property type="entry name" value="AAA_22"/>
</dbReference>
<dbReference type="AlphaFoldDB" id="A0A1H2ZLT8"/>
<dbReference type="OrthoDB" id="9811542at2"/>
<dbReference type="SMART" id="SM00862">
    <property type="entry name" value="Trans_reg_C"/>
    <property type="match status" value="1"/>
</dbReference>
<dbReference type="InterPro" id="IPR016032">
    <property type="entry name" value="Sig_transdc_resp-reg_C-effctor"/>
</dbReference>
<dbReference type="InterPro" id="IPR003593">
    <property type="entry name" value="AAA+_ATPase"/>
</dbReference>
<dbReference type="GO" id="GO:0000160">
    <property type="term" value="P:phosphorelay signal transduction system"/>
    <property type="evidence" value="ECO:0007669"/>
    <property type="project" value="InterPro"/>
</dbReference>
<dbReference type="GO" id="GO:0003677">
    <property type="term" value="F:DNA binding"/>
    <property type="evidence" value="ECO:0007669"/>
    <property type="project" value="UniProtKB-UniRule"/>
</dbReference>
<organism evidence="4 5">
    <name type="scientific">Pseudomonas kuykendallii</name>
    <dbReference type="NCBI Taxonomy" id="1007099"/>
    <lineage>
        <taxon>Bacteria</taxon>
        <taxon>Pseudomonadati</taxon>
        <taxon>Pseudomonadota</taxon>
        <taxon>Gammaproteobacteria</taxon>
        <taxon>Pseudomonadales</taxon>
        <taxon>Pseudomonadaceae</taxon>
        <taxon>Pseudomonas</taxon>
    </lineage>
</organism>
<dbReference type="InterPro" id="IPR036388">
    <property type="entry name" value="WH-like_DNA-bd_sf"/>
</dbReference>
<dbReference type="Gene3D" id="3.40.50.300">
    <property type="entry name" value="P-loop containing nucleotide triphosphate hydrolases"/>
    <property type="match status" value="1"/>
</dbReference>
<feature type="domain" description="OmpR/PhoB-type" evidence="3">
    <location>
        <begin position="10"/>
        <end position="108"/>
    </location>
</feature>
<proteinExistence type="predicted"/>
<dbReference type="SUPFAM" id="SSF52540">
    <property type="entry name" value="P-loop containing nucleoside triphosphate hydrolases"/>
    <property type="match status" value="1"/>
</dbReference>
<evidence type="ECO:0000256" key="1">
    <source>
        <dbReference type="ARBA" id="ARBA00023125"/>
    </source>
</evidence>
<dbReference type="PANTHER" id="PTHR47691:SF3">
    <property type="entry name" value="HTH-TYPE TRANSCRIPTIONAL REGULATOR RV0890C-RELATED"/>
    <property type="match status" value="1"/>
</dbReference>
<dbReference type="SUPFAM" id="SSF46894">
    <property type="entry name" value="C-terminal effector domain of the bipartite response regulators"/>
    <property type="match status" value="1"/>
</dbReference>
<dbReference type="GO" id="GO:0006355">
    <property type="term" value="P:regulation of DNA-templated transcription"/>
    <property type="evidence" value="ECO:0007669"/>
    <property type="project" value="InterPro"/>
</dbReference>
<reference evidence="5" key="1">
    <citation type="submission" date="2016-10" db="EMBL/GenBank/DDBJ databases">
        <authorList>
            <person name="Varghese N."/>
            <person name="Submissions S."/>
        </authorList>
    </citation>
    <scope>NUCLEOTIDE SEQUENCE [LARGE SCALE GENOMIC DNA]</scope>
    <source>
        <strain evidence="5">NRRL B-59562</strain>
    </source>
</reference>
<evidence type="ECO:0000259" key="3">
    <source>
        <dbReference type="PROSITE" id="PS51755"/>
    </source>
</evidence>
<keyword evidence="5" id="KW-1185">Reference proteome</keyword>
<dbReference type="STRING" id="1007099.SAMN05216287_2349"/>
<keyword evidence="1 2" id="KW-0238">DNA-binding</keyword>
<dbReference type="PROSITE" id="PS51755">
    <property type="entry name" value="OMPR_PHOB"/>
    <property type="match status" value="1"/>
</dbReference>
<evidence type="ECO:0000313" key="4">
    <source>
        <dbReference type="EMBL" id="SDX17928.1"/>
    </source>
</evidence>
<accession>A0A1H2ZLT8</accession>
<dbReference type="Gene3D" id="1.10.10.10">
    <property type="entry name" value="Winged helix-like DNA-binding domain superfamily/Winged helix DNA-binding domain"/>
    <property type="match status" value="1"/>
</dbReference>
<feature type="DNA-binding region" description="OmpR/PhoB-type" evidence="2">
    <location>
        <begin position="10"/>
        <end position="108"/>
    </location>
</feature>
<evidence type="ECO:0000313" key="5">
    <source>
        <dbReference type="Proteomes" id="UP000243778"/>
    </source>
</evidence>